<dbReference type="InterPro" id="IPR052028">
    <property type="entry name" value="HipA_Ser/Thr_kinase"/>
</dbReference>
<name>A0A4R1EY48_9GAMM</name>
<comment type="similarity">
    <text evidence="1">Belongs to the HipA Ser/Thr kinase family.</text>
</comment>
<dbReference type="EMBL" id="SMFQ01000004">
    <property type="protein sequence ID" value="TCJ84819.1"/>
    <property type="molecule type" value="Genomic_DNA"/>
</dbReference>
<evidence type="ECO:0000313" key="7">
    <source>
        <dbReference type="Proteomes" id="UP000294887"/>
    </source>
</evidence>
<dbReference type="Pfam" id="PF13657">
    <property type="entry name" value="Couple_hipA"/>
    <property type="match status" value="1"/>
</dbReference>
<keyword evidence="2" id="KW-0808">Transferase</keyword>
<reference evidence="6 7" key="1">
    <citation type="submission" date="2019-03" db="EMBL/GenBank/DDBJ databases">
        <title>Genomic Encyclopedia of Type Strains, Phase IV (KMG-IV): sequencing the most valuable type-strain genomes for metagenomic binning, comparative biology and taxonomic classification.</title>
        <authorList>
            <person name="Goeker M."/>
        </authorList>
    </citation>
    <scope>NUCLEOTIDE SEQUENCE [LARGE SCALE GENOMIC DNA]</scope>
    <source>
        <strain evidence="6 7">DSM 24830</strain>
    </source>
</reference>
<dbReference type="InterPro" id="IPR017508">
    <property type="entry name" value="HipA_N1"/>
</dbReference>
<organism evidence="6 7">
    <name type="scientific">Cocleimonas flava</name>
    <dbReference type="NCBI Taxonomy" id="634765"/>
    <lineage>
        <taxon>Bacteria</taxon>
        <taxon>Pseudomonadati</taxon>
        <taxon>Pseudomonadota</taxon>
        <taxon>Gammaproteobacteria</taxon>
        <taxon>Thiotrichales</taxon>
        <taxon>Thiotrichaceae</taxon>
        <taxon>Cocleimonas</taxon>
    </lineage>
</organism>
<evidence type="ECO:0000259" key="4">
    <source>
        <dbReference type="Pfam" id="PF07804"/>
    </source>
</evidence>
<evidence type="ECO:0000256" key="2">
    <source>
        <dbReference type="ARBA" id="ARBA00022679"/>
    </source>
</evidence>
<keyword evidence="3 6" id="KW-0418">Kinase</keyword>
<dbReference type="GO" id="GO:0005829">
    <property type="term" value="C:cytosol"/>
    <property type="evidence" value="ECO:0007669"/>
    <property type="project" value="TreeGrafter"/>
</dbReference>
<dbReference type="Proteomes" id="UP000294887">
    <property type="component" value="Unassembled WGS sequence"/>
</dbReference>
<dbReference type="OrthoDB" id="9805913at2"/>
<evidence type="ECO:0000256" key="3">
    <source>
        <dbReference type="ARBA" id="ARBA00022777"/>
    </source>
</evidence>
<evidence type="ECO:0000313" key="6">
    <source>
        <dbReference type="EMBL" id="TCJ84819.1"/>
    </source>
</evidence>
<dbReference type="Pfam" id="PF07804">
    <property type="entry name" value="HipA_C"/>
    <property type="match status" value="1"/>
</dbReference>
<accession>A0A4R1EY48</accession>
<comment type="caution">
    <text evidence="6">The sequence shown here is derived from an EMBL/GenBank/DDBJ whole genome shotgun (WGS) entry which is preliminary data.</text>
</comment>
<dbReference type="PANTHER" id="PTHR37419">
    <property type="entry name" value="SERINE/THREONINE-PROTEIN KINASE TOXIN HIPA"/>
    <property type="match status" value="1"/>
</dbReference>
<gene>
    <name evidence="6" type="ORF">EV695_2780</name>
</gene>
<dbReference type="InterPro" id="IPR012893">
    <property type="entry name" value="HipA-like_C"/>
</dbReference>
<feature type="domain" description="HipA-like C-terminal" evidence="4">
    <location>
        <begin position="181"/>
        <end position="415"/>
    </location>
</feature>
<proteinExistence type="inferred from homology"/>
<sequence length="441" mass="49803">MVKKIDTAFVTLWGDVVGAVAWLDDREYAVFEYDKDFLKKGLDIAPITMSLNDARRGDGKFAFSALNKETYLGLPGMLADVLPDKFGNSIIDAWLARNGRDSASFSPVERLCYSGKRGMGALEFSPTVIEKYDDSVAVEIAELVKLARDVMQERKALDVQFSKASDKENEDAILDILRVGTSAGGARPKAVIAMNDKGNVISGQTDVPKGYDYWLLKFDGVTDLELGEPKDYGRIEYAYYLMAKEAGIEMMPCKLLEENGRAHFMTKRFDRENQSGQQVKQHMQTLCGIAHYDFNSAGATSYEQAFEVMRKLRLSKAEATQQYRRMLFNIISRNQDDHTKNISFLMNQQGEWRLSPAYDVTYSHNPAGQWTNQHQMSVNGKRDHFTREELIETGKSISLSRPDEILEEVISAVGKWMDFAKEAGVSKKISLEIQKHQRMGI</sequence>
<dbReference type="RefSeq" id="WP_131906552.1">
    <property type="nucleotide sequence ID" value="NZ_BAAAFU010000006.1"/>
</dbReference>
<protein>
    <submittedName>
        <fullName evidence="6">Serine/threonine-protein kinase HipA</fullName>
    </submittedName>
</protein>
<dbReference type="Gene3D" id="1.10.1070.20">
    <property type="match status" value="1"/>
</dbReference>
<evidence type="ECO:0000256" key="1">
    <source>
        <dbReference type="ARBA" id="ARBA00010164"/>
    </source>
</evidence>
<feature type="domain" description="HipA N-terminal subdomain 1" evidence="5">
    <location>
        <begin position="10"/>
        <end position="124"/>
    </location>
</feature>
<dbReference type="AlphaFoldDB" id="A0A4R1EY48"/>
<evidence type="ECO:0000259" key="5">
    <source>
        <dbReference type="Pfam" id="PF13657"/>
    </source>
</evidence>
<keyword evidence="7" id="KW-1185">Reference proteome</keyword>
<dbReference type="PANTHER" id="PTHR37419:SF8">
    <property type="entry name" value="TOXIN YJJJ"/>
    <property type="match status" value="1"/>
</dbReference>
<dbReference type="GO" id="GO:0004674">
    <property type="term" value="F:protein serine/threonine kinase activity"/>
    <property type="evidence" value="ECO:0007669"/>
    <property type="project" value="TreeGrafter"/>
</dbReference>